<dbReference type="SMART" id="SM01068">
    <property type="entry name" value="CBM_X"/>
    <property type="match status" value="2"/>
</dbReference>
<dbReference type="OrthoDB" id="9769991at2"/>
<dbReference type="GO" id="GO:0016757">
    <property type="term" value="F:glycosyltransferase activity"/>
    <property type="evidence" value="ECO:0007669"/>
    <property type="project" value="UniProtKB-KW"/>
</dbReference>
<dbReference type="PANTHER" id="PTHR37469">
    <property type="entry name" value="CELLOBIONIC ACID PHOSPHORYLASE-RELATED"/>
    <property type="match status" value="1"/>
</dbReference>
<dbReference type="Gene3D" id="2.70.98.40">
    <property type="entry name" value="Glycoside hydrolase, family 65, N-terminal domain"/>
    <property type="match status" value="2"/>
</dbReference>
<dbReference type="Pfam" id="PF06165">
    <property type="entry name" value="GH94_b-supersand"/>
    <property type="match status" value="2"/>
</dbReference>
<dbReference type="Proteomes" id="UP000325755">
    <property type="component" value="Chromosome"/>
</dbReference>
<evidence type="ECO:0000259" key="4">
    <source>
        <dbReference type="Pfam" id="PF17167"/>
    </source>
</evidence>
<keyword evidence="6" id="KW-1185">Reference proteome</keyword>
<dbReference type="InterPro" id="IPR037820">
    <property type="entry name" value="GH94N_NdvB"/>
</dbReference>
<dbReference type="GO" id="GO:0030246">
    <property type="term" value="F:carbohydrate binding"/>
    <property type="evidence" value="ECO:0007669"/>
    <property type="project" value="InterPro"/>
</dbReference>
<dbReference type="KEGG" id="mmob:F6R98_11115"/>
<dbReference type="EMBL" id="CP044205">
    <property type="protein sequence ID" value="QFY43101.1"/>
    <property type="molecule type" value="Genomic_DNA"/>
</dbReference>
<dbReference type="InterPro" id="IPR052047">
    <property type="entry name" value="GH94_Enzymes"/>
</dbReference>
<evidence type="ECO:0000313" key="5">
    <source>
        <dbReference type="EMBL" id="QFY43101.1"/>
    </source>
</evidence>
<evidence type="ECO:0000256" key="2">
    <source>
        <dbReference type="ARBA" id="ARBA00022679"/>
    </source>
</evidence>
<evidence type="ECO:0000256" key="1">
    <source>
        <dbReference type="ARBA" id="ARBA00022676"/>
    </source>
</evidence>
<keyword evidence="1" id="KW-0328">Glycosyltransferase</keyword>
<dbReference type="Gene3D" id="2.60.420.10">
    <property type="entry name" value="Maltose phosphorylase, domain 3"/>
    <property type="match status" value="1"/>
</dbReference>
<dbReference type="Pfam" id="PF17167">
    <property type="entry name" value="Glyco_hydro_94"/>
    <property type="match status" value="1"/>
</dbReference>
<dbReference type="CDD" id="cd11756">
    <property type="entry name" value="GH94N_ChvB_NdvB_1_like"/>
    <property type="match status" value="1"/>
</dbReference>
<reference evidence="5 6" key="1">
    <citation type="submission" date="2019-09" db="EMBL/GenBank/DDBJ databases">
        <title>Ecophysiology of the spiral-shaped methanotroph Methylospira mobilis as revealed by the complete genome sequence.</title>
        <authorList>
            <person name="Oshkin I.Y."/>
            <person name="Dedysh S.N."/>
            <person name="Miroshnikov K."/>
            <person name="Danilova O.V."/>
            <person name="Hakobyan A."/>
            <person name="Liesack W."/>
        </authorList>
    </citation>
    <scope>NUCLEOTIDE SEQUENCE [LARGE SCALE GENOMIC DNA]</scope>
    <source>
        <strain evidence="5 6">Shm1</strain>
    </source>
</reference>
<organism evidence="5 6">
    <name type="scientific">Candidatus Methylospira mobilis</name>
    <dbReference type="NCBI Taxonomy" id="1808979"/>
    <lineage>
        <taxon>Bacteria</taxon>
        <taxon>Pseudomonadati</taxon>
        <taxon>Pseudomonadota</taxon>
        <taxon>Gammaproteobacteria</taxon>
        <taxon>Methylococcales</taxon>
        <taxon>Methylococcaceae</taxon>
        <taxon>Candidatus Methylospira</taxon>
    </lineage>
</organism>
<proteinExistence type="predicted"/>
<dbReference type="SUPFAM" id="SSF48208">
    <property type="entry name" value="Six-hairpin glycosidases"/>
    <property type="match status" value="1"/>
</dbReference>
<protein>
    <submittedName>
        <fullName evidence="5">Glycosyl transferase</fullName>
    </submittedName>
</protein>
<dbReference type="CDD" id="cd11753">
    <property type="entry name" value="GH94N_ChvB_NdvB_2_like"/>
    <property type="match status" value="1"/>
</dbReference>
<dbReference type="SUPFAM" id="SSF74650">
    <property type="entry name" value="Galactose mutarotase-like"/>
    <property type="match status" value="2"/>
</dbReference>
<accession>A0A5Q0BLK8</accession>
<dbReference type="GO" id="GO:0005975">
    <property type="term" value="P:carbohydrate metabolic process"/>
    <property type="evidence" value="ECO:0007669"/>
    <property type="project" value="InterPro"/>
</dbReference>
<dbReference type="InterPro" id="IPR012341">
    <property type="entry name" value="6hp_glycosidase-like_sf"/>
</dbReference>
<evidence type="ECO:0000259" key="3">
    <source>
        <dbReference type="Pfam" id="PF06165"/>
    </source>
</evidence>
<keyword evidence="2 5" id="KW-0808">Transferase</keyword>
<feature type="domain" description="Glycosyl hydrolase 94 catalytic" evidence="4">
    <location>
        <begin position="762"/>
        <end position="1187"/>
    </location>
</feature>
<feature type="domain" description="Glycosyl hydrolase 94 supersandwich" evidence="3">
    <location>
        <begin position="470"/>
        <end position="749"/>
    </location>
</feature>
<dbReference type="InParanoid" id="A0A5Q0BLK8"/>
<dbReference type="InterPro" id="IPR008928">
    <property type="entry name" value="6-hairpin_glycosidase_sf"/>
</dbReference>
<dbReference type="InterPro" id="IPR037018">
    <property type="entry name" value="GH65_N"/>
</dbReference>
<dbReference type="InterPro" id="IPR010383">
    <property type="entry name" value="Glyco_hydrolase_94_b-supersand"/>
</dbReference>
<dbReference type="AlphaFoldDB" id="A0A5Q0BLK8"/>
<dbReference type="Gene3D" id="1.50.10.10">
    <property type="match status" value="1"/>
</dbReference>
<dbReference type="InterPro" id="IPR037824">
    <property type="entry name" value="GH94N_2_NdvB"/>
</dbReference>
<dbReference type="RefSeq" id="WP_153249085.1">
    <property type="nucleotide sequence ID" value="NZ_CP044205.1"/>
</dbReference>
<gene>
    <name evidence="5" type="ORF">F6R98_11115</name>
</gene>
<dbReference type="InterPro" id="IPR033432">
    <property type="entry name" value="GH94_catalytic"/>
</dbReference>
<sequence length="1277" mass="140549">MSKSRYPLPTARLLSNGHFTSLITGAGSGYCSYGEIALTRWSGDRVSDGDGYFLYLRDMDTGDWWSPGLQPGLRPPDHYRVDGDVASMRLERANQEIVSLMAVAVSPDDAVEVRSLTLSNRSERKRTLELTSLLDVVLNHPAADASHPAFSRLFIQTEHDAESGTLLAHRRPRAASETGLWMFHRVGGAGVDAGFETDRTRFIGRGHTRHDPAALLGNHALSGTAGNVLDPVFSMRRVVELEPGEQAVVVFFLGVAESRTGALAVAQRYADFPSAAPVFEQALLFERGHCAHLSLSEDQAAQFQVLAAAVQYEQPVLRAKNLGLPERFDSCAALARLGVAVSGPLLVVNDQNLCFSEAIALYAKLIAYWRIKGFVCTVLIFAEAPPGFISPDACLYVRSCCDIGRKDFIAILSYARLLAGTELEVSAVDPLYSRYRIKRPAEPGREQAFTPPSDLHFFNGYGGFSADGSEYVIRLNSADETNDRLLLPPLPWVNVVSNEHFGFLISETGAGYTWSRNSREYRLTPWSNDPLLDPHGEALYLRDEEDGTVWSPLPGPIAGAGAYQAAHGYGYSRFIHNGAGIAQETTVFVPRNDPVKIVRIRLTNNSMRTRSLSLFSFQQLLLGSSANDQAQRIETLYEDKLQVLIARQRYSGDFADGFVFCAVSAPTGAALHYSADREAFLGYGQTLSAPAALSKPVLDGCTGAGLDPCFAMQARLTLEAGDTIDCALLLGEAGDARQLATLLQRYRQPGAIAEALFQVQAFWRDTVGGLQVKTPVPAIDLMLNGWLTYQNLSCRLWGRSAFYQGGGAFGFRDQLQDSAALLLLRPDLTRKQILLNAAHQFEEGDVLHWWHPEPANRGQRTRFADDLLWLPWITATYISSTGDSAILNEPVGFISAPPLEPGEDENYLRPGVSKQRADVYEHCCRALDRSLTRGEHGLPLMGTGDWNDGMNRVGREGRGESVWMGFFLCRIISDFLPLCAQRGDSVRAERYSAYRSELEAALNRDGWDGEWYRRAYYDNGAVMGSKDSDECQIDALAQAWAVISGVAPRERGNSALYAVERQLLSDPPGLIRLLTPAFVDTPNDPGYIKGYVAGVRENGGQYTHAACWVVKALAEQRWRDKAAVWLQMLSPVEHALTADDVARYQTEPYVVAADIYGEEPHIGRGGWTWYTGSAGWLYRVGIESVLGFSVEQGSALLLKPCIPDDWDSYSLDYRLPGESTGYLIKINNPSRSAERIVVATLDGESLRLLEEPDGALRIPLQRDGLQHNVEITMGKGA</sequence>
<dbReference type="PANTHER" id="PTHR37469:SF2">
    <property type="entry name" value="CELLOBIONIC ACID PHOSPHORYLASE"/>
    <property type="match status" value="1"/>
</dbReference>
<dbReference type="InterPro" id="IPR011013">
    <property type="entry name" value="Gal_mutarotase_sf_dom"/>
</dbReference>
<evidence type="ECO:0000313" key="6">
    <source>
        <dbReference type="Proteomes" id="UP000325755"/>
    </source>
</evidence>
<name>A0A5Q0BLK8_9GAMM</name>
<feature type="domain" description="Glycosyl hydrolase 94 supersandwich" evidence="3">
    <location>
        <begin position="4"/>
        <end position="271"/>
    </location>
</feature>